<evidence type="ECO:0000313" key="1">
    <source>
        <dbReference type="EMBL" id="KAJ8969040.1"/>
    </source>
</evidence>
<evidence type="ECO:0000313" key="2">
    <source>
        <dbReference type="Proteomes" id="UP001162156"/>
    </source>
</evidence>
<gene>
    <name evidence="1" type="ORF">NQ314_001940</name>
</gene>
<proteinExistence type="predicted"/>
<evidence type="ECO:0008006" key="3">
    <source>
        <dbReference type="Google" id="ProtNLM"/>
    </source>
</evidence>
<reference evidence="1" key="1">
    <citation type="journal article" date="2023" name="Insect Mol. Biol.">
        <title>Genome sequencing provides insights into the evolution of gene families encoding plant cell wall-degrading enzymes in longhorned beetles.</title>
        <authorList>
            <person name="Shin N.R."/>
            <person name="Okamura Y."/>
            <person name="Kirsch R."/>
            <person name="Pauchet Y."/>
        </authorList>
    </citation>
    <scope>NUCLEOTIDE SEQUENCE</scope>
    <source>
        <strain evidence="1">RBIC_L_NR</strain>
    </source>
</reference>
<dbReference type="AlphaFoldDB" id="A0AAV8ZSJ2"/>
<name>A0AAV8ZSJ2_9CUCU</name>
<protein>
    <recommendedName>
        <fullName evidence="3">Transposase</fullName>
    </recommendedName>
</protein>
<organism evidence="1 2">
    <name type="scientific">Rhamnusium bicolor</name>
    <dbReference type="NCBI Taxonomy" id="1586634"/>
    <lineage>
        <taxon>Eukaryota</taxon>
        <taxon>Metazoa</taxon>
        <taxon>Ecdysozoa</taxon>
        <taxon>Arthropoda</taxon>
        <taxon>Hexapoda</taxon>
        <taxon>Insecta</taxon>
        <taxon>Pterygota</taxon>
        <taxon>Neoptera</taxon>
        <taxon>Endopterygota</taxon>
        <taxon>Coleoptera</taxon>
        <taxon>Polyphaga</taxon>
        <taxon>Cucujiformia</taxon>
        <taxon>Chrysomeloidea</taxon>
        <taxon>Cerambycidae</taxon>
        <taxon>Lepturinae</taxon>
        <taxon>Rhagiini</taxon>
        <taxon>Rhamnusium</taxon>
    </lineage>
</organism>
<comment type="caution">
    <text evidence="1">The sequence shown here is derived from an EMBL/GenBank/DDBJ whole genome shotgun (WGS) entry which is preliminary data.</text>
</comment>
<keyword evidence="2" id="KW-1185">Reference proteome</keyword>
<accession>A0AAV8ZSJ2</accession>
<dbReference type="EMBL" id="JANEYF010000603">
    <property type="protein sequence ID" value="KAJ8969040.1"/>
    <property type="molecule type" value="Genomic_DNA"/>
</dbReference>
<dbReference type="Proteomes" id="UP001162156">
    <property type="component" value="Unassembled WGS sequence"/>
</dbReference>
<sequence length="214" mass="24757">MENIEVDNEQYFAFTRMTPRLFECLLNLVGPHLQKDSTKRPLAPAHRLMMTLHYLAEGCSMHEIARNFRIGKATAHCVIKETSRRTIENTFGILVQRWRILRTNIIAKVENCKKFVMATIVLHNFLQKCEADIPLAERRYCPTGYADHLDENGTLRAGQWRNLPENLPSVGRLGSNNPKKNVQKMRDNLAEYLVSKEGCVPWQWDYIMKGSLPE</sequence>